<evidence type="ECO:0000259" key="2">
    <source>
        <dbReference type="Pfam" id="PF13439"/>
    </source>
</evidence>
<keyword evidence="5" id="KW-1185">Reference proteome</keyword>
<sequence>MERTEKVIHVNHSFYPVPGGMEKVLYELASRQSKIHEVEVITSDKVPEEKFNFNVTRVKSIRPLGMPDLTYPLEKVELKEGVYHFHSQNSLFTVKLIKKIKDRKVLTVMAMNSLRSHPNPLVRGMAPLYHKVTESAIRNADVIIAKNLGDAELVKTYGKEAEIIPDGVDDYLLSAPKMKPEIEEKYVLYLGRLHTIKGVDLLMRASRKVNAKVVFAGPGDIKKYKELARKLNVSDKCIFMGIVDEKKKISLLDGASAVVIPSITDYAEAFSIVLSEAWSREKTVIASAVGSLRYRVKHGTNGLLVPPNDESELSKVVNEVLDGRWDDLGKEGKKEVVTWNQVIDMTEKVYWR</sequence>
<dbReference type="GeneID" id="41718525"/>
<dbReference type="Proteomes" id="UP000325030">
    <property type="component" value="Chromosome"/>
</dbReference>
<accession>A0A510E585</accession>
<evidence type="ECO:0000259" key="1">
    <source>
        <dbReference type="Pfam" id="PF00534"/>
    </source>
</evidence>
<dbReference type="PANTHER" id="PTHR12526:SF634">
    <property type="entry name" value="BLL3361 PROTEIN"/>
    <property type="match status" value="1"/>
</dbReference>
<protein>
    <submittedName>
        <fullName evidence="4">D-inositol-3-phosphate glycosyltransferase</fullName>
    </submittedName>
</protein>
<evidence type="ECO:0000313" key="6">
    <source>
        <dbReference type="Proteomes" id="UP000325030"/>
    </source>
</evidence>
<dbReference type="EMBL" id="AP018930">
    <property type="protein sequence ID" value="BBG27656.1"/>
    <property type="molecule type" value="Genomic_DNA"/>
</dbReference>
<name>A0A510E585_9CREN</name>
<proteinExistence type="predicted"/>
<dbReference type="RefSeq" id="WP_232048893.1">
    <property type="nucleotide sequence ID" value="NZ_AP018929.1"/>
</dbReference>
<dbReference type="InterPro" id="IPR028098">
    <property type="entry name" value="Glyco_trans_4-like_N"/>
</dbReference>
<dbReference type="Gene3D" id="3.40.50.2000">
    <property type="entry name" value="Glycogen Phosphorylase B"/>
    <property type="match status" value="2"/>
</dbReference>
<reference evidence="6" key="1">
    <citation type="submission" date="2018-09" db="EMBL/GenBank/DDBJ databases">
        <title>Complete Genome Sequencing of Sulfolobus sp. JCM 16834.</title>
        <authorList>
            <person name="Kato S."/>
            <person name="Itoh T."/>
            <person name="Ohkuma M."/>
        </authorList>
    </citation>
    <scope>NUCLEOTIDE SEQUENCE [LARGE SCALE GENOMIC DNA]</scope>
    <source>
        <strain evidence="6">IC-007</strain>
    </source>
</reference>
<accession>A0A510DXB5</accession>
<dbReference type="CDD" id="cd03801">
    <property type="entry name" value="GT4_PimA-like"/>
    <property type="match status" value="1"/>
</dbReference>
<feature type="domain" description="Glycosyl transferase family 1" evidence="1">
    <location>
        <begin position="183"/>
        <end position="324"/>
    </location>
</feature>
<dbReference type="GO" id="GO:0016757">
    <property type="term" value="F:glycosyltransferase activity"/>
    <property type="evidence" value="ECO:0007669"/>
    <property type="project" value="InterPro"/>
</dbReference>
<dbReference type="Pfam" id="PF00534">
    <property type="entry name" value="Glycos_transf_1"/>
    <property type="match status" value="1"/>
</dbReference>
<dbReference type="PANTHER" id="PTHR12526">
    <property type="entry name" value="GLYCOSYLTRANSFERASE"/>
    <property type="match status" value="1"/>
</dbReference>
<dbReference type="Pfam" id="PF13439">
    <property type="entry name" value="Glyco_transf_4"/>
    <property type="match status" value="1"/>
</dbReference>
<dbReference type="STRING" id="1294262.GCA_001316085_02310"/>
<evidence type="ECO:0000313" key="4">
    <source>
        <dbReference type="EMBL" id="BBG27656.1"/>
    </source>
</evidence>
<evidence type="ECO:0000313" key="3">
    <source>
        <dbReference type="EMBL" id="BBG24871.1"/>
    </source>
</evidence>
<dbReference type="KEGG" id="step:IC006_2205"/>
<dbReference type="Proteomes" id="UP000322983">
    <property type="component" value="Chromosome"/>
</dbReference>
<dbReference type="InterPro" id="IPR001296">
    <property type="entry name" value="Glyco_trans_1"/>
</dbReference>
<evidence type="ECO:0000313" key="5">
    <source>
        <dbReference type="Proteomes" id="UP000322983"/>
    </source>
</evidence>
<dbReference type="AlphaFoldDB" id="A0A510E585"/>
<organism evidence="4 6">
    <name type="scientific">Sulfuracidifex tepidarius</name>
    <dbReference type="NCBI Taxonomy" id="1294262"/>
    <lineage>
        <taxon>Archaea</taxon>
        <taxon>Thermoproteota</taxon>
        <taxon>Thermoprotei</taxon>
        <taxon>Sulfolobales</taxon>
        <taxon>Sulfolobaceae</taxon>
        <taxon>Sulfuracidifex</taxon>
    </lineage>
</organism>
<gene>
    <name evidence="3" type="ORF">IC006_2205</name>
    <name evidence="4" type="ORF">IC007_2210</name>
</gene>
<feature type="domain" description="Glycosyltransferase subfamily 4-like N-terminal" evidence="2">
    <location>
        <begin position="18"/>
        <end position="169"/>
    </location>
</feature>
<reference evidence="4 5" key="2">
    <citation type="journal article" date="2020" name="Int. J. Syst. Evol. Microbiol.">
        <title>Sulfuracidifex tepidarius gen. nov., sp. nov. and transfer of Sulfolobus metallicus Huber and Stetter 1992 to the genus Sulfuracidifex as Sulfuracidifex metallicus comb. nov.</title>
        <authorList>
            <person name="Itoh T."/>
            <person name="Miura T."/>
            <person name="Sakai H.D."/>
            <person name="Kato S."/>
            <person name="Ohkuma M."/>
            <person name="Takashina T."/>
        </authorList>
    </citation>
    <scope>NUCLEOTIDE SEQUENCE</scope>
    <source>
        <strain evidence="3 5">IC-006</strain>
        <strain evidence="4">IC-007</strain>
    </source>
</reference>
<dbReference type="EMBL" id="AP018929">
    <property type="protein sequence ID" value="BBG24871.1"/>
    <property type="molecule type" value="Genomic_DNA"/>
</dbReference>
<dbReference type="SUPFAM" id="SSF53756">
    <property type="entry name" value="UDP-Glycosyltransferase/glycogen phosphorylase"/>
    <property type="match status" value="1"/>
</dbReference>